<feature type="domain" description="TonB-dependent receptor-like beta-barrel" evidence="11">
    <location>
        <begin position="237"/>
        <end position="656"/>
    </location>
</feature>
<evidence type="ECO:0000259" key="11">
    <source>
        <dbReference type="Pfam" id="PF00593"/>
    </source>
</evidence>
<keyword evidence="7 8" id="KW-0998">Cell outer membrane</keyword>
<evidence type="ECO:0000256" key="8">
    <source>
        <dbReference type="PROSITE-ProRule" id="PRU01360"/>
    </source>
</evidence>
<evidence type="ECO:0000256" key="10">
    <source>
        <dbReference type="SAM" id="SignalP"/>
    </source>
</evidence>
<evidence type="ECO:0000256" key="9">
    <source>
        <dbReference type="RuleBase" id="RU003357"/>
    </source>
</evidence>
<comment type="subcellular location">
    <subcellularLocation>
        <location evidence="1 8">Cell outer membrane</location>
        <topology evidence="1 8">Multi-pass membrane protein</topology>
    </subcellularLocation>
</comment>
<protein>
    <submittedName>
        <fullName evidence="13">TonB-dependent receptor</fullName>
    </submittedName>
</protein>
<comment type="caution">
    <text evidence="13">The sequence shown here is derived from an EMBL/GenBank/DDBJ whole genome shotgun (WGS) entry which is preliminary data.</text>
</comment>
<keyword evidence="4 8" id="KW-0812">Transmembrane</keyword>
<dbReference type="SUPFAM" id="SSF56935">
    <property type="entry name" value="Porins"/>
    <property type="match status" value="1"/>
</dbReference>
<dbReference type="Proteomes" id="UP000717981">
    <property type="component" value="Unassembled WGS sequence"/>
</dbReference>
<dbReference type="AlphaFoldDB" id="A0A921TFU2"/>
<dbReference type="Gene3D" id="2.40.170.20">
    <property type="entry name" value="TonB-dependent receptor, beta-barrel domain"/>
    <property type="match status" value="1"/>
</dbReference>
<dbReference type="Pfam" id="PF07715">
    <property type="entry name" value="Plug"/>
    <property type="match status" value="1"/>
</dbReference>
<dbReference type="InterPro" id="IPR037066">
    <property type="entry name" value="Plug_dom_sf"/>
</dbReference>
<dbReference type="OrthoDB" id="9760620at2"/>
<accession>A0A921TFU2</accession>
<evidence type="ECO:0000313" key="14">
    <source>
        <dbReference type="Proteomes" id="UP000717981"/>
    </source>
</evidence>
<dbReference type="RefSeq" id="WP_162124090.1">
    <property type="nucleotide sequence ID" value="NZ_PDWK01000021.1"/>
</dbReference>
<evidence type="ECO:0000313" key="13">
    <source>
        <dbReference type="EMBL" id="KAF1689416.1"/>
    </source>
</evidence>
<sequence length="697" mass="74427">MRSPRASLLAPGICAVLLAWPARAAEVTPLPGVVVTARVESVPAFELPAALDVIDLREDNRARADLAEALGGVPGLLARERQNRAQDTQLSIRGFGARATFGVRGVRLYADGIPATLPDGQGQLSHFALAAAERVEVMRGPFSALYGNSSGGVVQVWSADGGGETELALRGVAARYGLRNASASLRGSAAGTGYHLALARLDGDGYRAHSAARRTWGNLKLHRDLPGGGRLDLVANRFDAPDAQDPLGLDAAQLRANPRQAAAPAWQYDTRKSVRQAQAGLAWRQPLGAATTPRASVYAGQRAVEQFLAVPVAAQANPLNGGGVVDLDGGHGGGDVRATWQDGEGRFELTAGLAHERQRQHRRGFENFRGDEPGVRGARRRDQHDTVRASDGYLQAWWKFAPAWALQLGARHSTVRFRSQDHYVTAANPDDSGRVEYRQTTPVAGLVFAPHADLRLYLAAGRGFETPTLNELAYRADGGAGLALDLAPAVSRNLELGGKWRGAGGARLEAALFRADTDDELAVAANTGGRSASHNVGRARRQGAELAAQLPLAPGWSLQLAATWLDARFRDGFCTGPCAPATRVAPGTRIPGVPRRQAWARLQWQGQRWEAAAEAQGLGEVTVDDRGSARAPGHGLLHLELARRWELGGDGHLRGFARLDNALDRAHVGSVIVNEGNGRYYEPGLGRSLLLGLEWRH</sequence>
<dbReference type="Gene3D" id="2.170.130.10">
    <property type="entry name" value="TonB-dependent receptor, plug domain"/>
    <property type="match status" value="1"/>
</dbReference>
<dbReference type="InterPro" id="IPR036942">
    <property type="entry name" value="Beta-barrel_TonB_sf"/>
</dbReference>
<dbReference type="InterPro" id="IPR039426">
    <property type="entry name" value="TonB-dep_rcpt-like"/>
</dbReference>
<dbReference type="GO" id="GO:0044718">
    <property type="term" value="P:siderophore transmembrane transport"/>
    <property type="evidence" value="ECO:0007669"/>
    <property type="project" value="TreeGrafter"/>
</dbReference>
<proteinExistence type="inferred from homology"/>
<evidence type="ECO:0000256" key="7">
    <source>
        <dbReference type="ARBA" id="ARBA00023237"/>
    </source>
</evidence>
<evidence type="ECO:0000256" key="2">
    <source>
        <dbReference type="ARBA" id="ARBA00022448"/>
    </source>
</evidence>
<evidence type="ECO:0000259" key="12">
    <source>
        <dbReference type="Pfam" id="PF07715"/>
    </source>
</evidence>
<feature type="chain" id="PRO_5037113355" evidence="10">
    <location>
        <begin position="25"/>
        <end position="697"/>
    </location>
</feature>
<evidence type="ECO:0000256" key="6">
    <source>
        <dbReference type="ARBA" id="ARBA00023136"/>
    </source>
</evidence>
<evidence type="ECO:0000256" key="3">
    <source>
        <dbReference type="ARBA" id="ARBA00022452"/>
    </source>
</evidence>
<dbReference type="EMBL" id="PDWK01000021">
    <property type="protein sequence ID" value="KAF1689416.1"/>
    <property type="molecule type" value="Genomic_DNA"/>
</dbReference>
<keyword evidence="6 8" id="KW-0472">Membrane</keyword>
<feature type="domain" description="TonB-dependent receptor plug" evidence="12">
    <location>
        <begin position="46"/>
        <end position="153"/>
    </location>
</feature>
<dbReference type="GO" id="GO:0009279">
    <property type="term" value="C:cell outer membrane"/>
    <property type="evidence" value="ECO:0007669"/>
    <property type="project" value="UniProtKB-SubCell"/>
</dbReference>
<keyword evidence="3 8" id="KW-1134">Transmembrane beta strand</keyword>
<name>A0A921TFU2_9GAMM</name>
<keyword evidence="2 8" id="KW-0813">Transport</keyword>
<feature type="signal peptide" evidence="10">
    <location>
        <begin position="1"/>
        <end position="24"/>
    </location>
</feature>
<reference evidence="13" key="1">
    <citation type="submission" date="2017-10" db="EMBL/GenBank/DDBJ databases">
        <title>Whole genome sequencing of members of genus Pseudoxanthomonas.</title>
        <authorList>
            <person name="Kumar S."/>
            <person name="Bansal K."/>
            <person name="Kaur A."/>
            <person name="Patil P."/>
            <person name="Sharma S."/>
            <person name="Patil P.B."/>
        </authorList>
    </citation>
    <scope>NUCLEOTIDE SEQUENCE</scope>
    <source>
        <strain evidence="13">DSM 22914</strain>
    </source>
</reference>
<organism evidence="13 14">
    <name type="scientific">Pseudoxanthomonas taiwanensis</name>
    <dbReference type="NCBI Taxonomy" id="176598"/>
    <lineage>
        <taxon>Bacteria</taxon>
        <taxon>Pseudomonadati</taxon>
        <taxon>Pseudomonadota</taxon>
        <taxon>Gammaproteobacteria</taxon>
        <taxon>Lysobacterales</taxon>
        <taxon>Lysobacteraceae</taxon>
        <taxon>Pseudoxanthomonas</taxon>
    </lineage>
</organism>
<keyword evidence="10" id="KW-0732">Signal</keyword>
<evidence type="ECO:0000256" key="4">
    <source>
        <dbReference type="ARBA" id="ARBA00022692"/>
    </source>
</evidence>
<dbReference type="GO" id="GO:0015344">
    <property type="term" value="F:siderophore uptake transmembrane transporter activity"/>
    <property type="evidence" value="ECO:0007669"/>
    <property type="project" value="TreeGrafter"/>
</dbReference>
<dbReference type="InterPro" id="IPR000531">
    <property type="entry name" value="Beta-barrel_TonB"/>
</dbReference>
<keyword evidence="13" id="KW-0675">Receptor</keyword>
<dbReference type="PANTHER" id="PTHR30069:SF28">
    <property type="entry name" value="TONB-DEPENDENT RECEPTOR YNCD-RELATED"/>
    <property type="match status" value="1"/>
</dbReference>
<evidence type="ECO:0000256" key="1">
    <source>
        <dbReference type="ARBA" id="ARBA00004571"/>
    </source>
</evidence>
<dbReference type="Pfam" id="PF00593">
    <property type="entry name" value="TonB_dep_Rec_b-barrel"/>
    <property type="match status" value="1"/>
</dbReference>
<keyword evidence="14" id="KW-1185">Reference proteome</keyword>
<dbReference type="InterPro" id="IPR012910">
    <property type="entry name" value="Plug_dom"/>
</dbReference>
<evidence type="ECO:0000256" key="5">
    <source>
        <dbReference type="ARBA" id="ARBA00023077"/>
    </source>
</evidence>
<dbReference type="PROSITE" id="PS52016">
    <property type="entry name" value="TONB_DEPENDENT_REC_3"/>
    <property type="match status" value="1"/>
</dbReference>
<comment type="similarity">
    <text evidence="8 9">Belongs to the TonB-dependent receptor family.</text>
</comment>
<gene>
    <name evidence="13" type="ORF">CR938_05805</name>
</gene>
<keyword evidence="5 9" id="KW-0798">TonB box</keyword>
<dbReference type="PANTHER" id="PTHR30069">
    <property type="entry name" value="TONB-DEPENDENT OUTER MEMBRANE RECEPTOR"/>
    <property type="match status" value="1"/>
</dbReference>